<dbReference type="KEGG" id="mgo:AFA91_08690"/>
<dbReference type="STRING" id="134601.AFA91_08690"/>
<reference evidence="1 2" key="1">
    <citation type="submission" date="2015-07" db="EMBL/GenBank/DDBJ databases">
        <title>Complete genome sequence of Mycobacterium goodii X7B, a facultative thermophilic biodesulfurizing bacterium.</title>
        <authorList>
            <person name="Yu B."/>
            <person name="Li F."/>
            <person name="Xu P."/>
        </authorList>
    </citation>
    <scope>NUCLEOTIDE SEQUENCE [LARGE SCALE GENOMIC DNA]</scope>
    <source>
        <strain evidence="1 2">X7B</strain>
    </source>
</reference>
<protein>
    <submittedName>
        <fullName evidence="1">Uncharacterized protein</fullName>
    </submittedName>
</protein>
<dbReference type="Proteomes" id="UP000062255">
    <property type="component" value="Chromosome"/>
</dbReference>
<name>A0A0K0XFS4_MYCGD</name>
<gene>
    <name evidence="1" type="ORF">AFA91_08690</name>
</gene>
<evidence type="ECO:0000313" key="1">
    <source>
        <dbReference type="EMBL" id="AKS36202.1"/>
    </source>
</evidence>
<dbReference type="EMBL" id="CP012150">
    <property type="protein sequence ID" value="AKS36202.1"/>
    <property type="molecule type" value="Genomic_DNA"/>
</dbReference>
<organism evidence="1 2">
    <name type="scientific">Mycolicibacterium goodii</name>
    <name type="common">Mycobacterium goodii</name>
    <dbReference type="NCBI Taxonomy" id="134601"/>
    <lineage>
        <taxon>Bacteria</taxon>
        <taxon>Bacillati</taxon>
        <taxon>Actinomycetota</taxon>
        <taxon>Actinomycetes</taxon>
        <taxon>Mycobacteriales</taxon>
        <taxon>Mycobacteriaceae</taxon>
        <taxon>Mycolicibacterium</taxon>
    </lineage>
</organism>
<accession>A0A0K0XFS4</accession>
<dbReference type="AlphaFoldDB" id="A0A0K0XFS4"/>
<proteinExistence type="predicted"/>
<evidence type="ECO:0000313" key="2">
    <source>
        <dbReference type="Proteomes" id="UP000062255"/>
    </source>
</evidence>
<dbReference type="PATRIC" id="fig|134601.6.peg.1800"/>
<sequence length="121" mass="12185">MWVTDSVAFGSPAMAGDVMVTGSHGGRSAGEYAAGYGVAVLVCNDAGRGKNDAGIAGLAAVDAHNIAGVGVSHDSARIGDGDDVWENGRISYVNDRAAALGLTVGALVSDALLRLVDEERL</sequence>